<accession>A0A183GAT8</accession>
<reference evidence="1 2" key="1">
    <citation type="submission" date="2018-11" db="EMBL/GenBank/DDBJ databases">
        <authorList>
            <consortium name="Pathogen Informatics"/>
        </authorList>
    </citation>
    <scope>NUCLEOTIDE SEQUENCE [LARGE SCALE GENOMIC DNA]</scope>
</reference>
<protein>
    <submittedName>
        <fullName evidence="1 3">Uncharacterized protein</fullName>
    </submittedName>
</protein>
<keyword evidence="2" id="KW-1185">Reference proteome</keyword>
<evidence type="ECO:0000313" key="1">
    <source>
        <dbReference type="EMBL" id="VDP14225.1"/>
    </source>
</evidence>
<dbReference type="EMBL" id="UZAH01031173">
    <property type="protein sequence ID" value="VDP14225.1"/>
    <property type="molecule type" value="Genomic_DNA"/>
</dbReference>
<dbReference type="WBParaSite" id="HPBE_0001916301-mRNA-1">
    <property type="protein sequence ID" value="HPBE_0001916301-mRNA-1"/>
    <property type="gene ID" value="HPBE_0001916301"/>
</dbReference>
<dbReference type="AlphaFoldDB" id="A0A183GAT8"/>
<evidence type="ECO:0000313" key="3">
    <source>
        <dbReference type="WBParaSite" id="HPBE_0001916301-mRNA-1"/>
    </source>
</evidence>
<name>A0A183GAT8_HELPZ</name>
<dbReference type="Proteomes" id="UP000050761">
    <property type="component" value="Unassembled WGS sequence"/>
</dbReference>
<accession>A0A3P8C7G4</accession>
<reference evidence="3" key="2">
    <citation type="submission" date="2019-09" db="UniProtKB">
        <authorList>
            <consortium name="WormBaseParasite"/>
        </authorList>
    </citation>
    <scope>IDENTIFICATION</scope>
</reference>
<organism evidence="2 3">
    <name type="scientific">Heligmosomoides polygyrus</name>
    <name type="common">Parasitic roundworm</name>
    <dbReference type="NCBI Taxonomy" id="6339"/>
    <lineage>
        <taxon>Eukaryota</taxon>
        <taxon>Metazoa</taxon>
        <taxon>Ecdysozoa</taxon>
        <taxon>Nematoda</taxon>
        <taxon>Chromadorea</taxon>
        <taxon>Rhabditida</taxon>
        <taxon>Rhabditina</taxon>
        <taxon>Rhabditomorpha</taxon>
        <taxon>Strongyloidea</taxon>
        <taxon>Heligmosomidae</taxon>
        <taxon>Heligmosomoides</taxon>
    </lineage>
</organism>
<sequence>MNVHCGENEDVSLTAKDSRETALPAAVVESQRGGAINRPQLGQRIEEKWRGFHTGRLSGLIARFVTSTCGPALKCRGTERKLYKPADSQSHELSSRRSSATINGETWELNPLVFQPNSLKREYSNALKALELMGERGG</sequence>
<evidence type="ECO:0000313" key="2">
    <source>
        <dbReference type="Proteomes" id="UP000050761"/>
    </source>
</evidence>
<gene>
    <name evidence="1" type="ORF">HPBE_LOCUS19162</name>
</gene>
<proteinExistence type="predicted"/>